<dbReference type="EMBL" id="BMZO01000008">
    <property type="protein sequence ID" value="GHC75361.1"/>
    <property type="molecule type" value="Genomic_DNA"/>
</dbReference>
<protein>
    <submittedName>
        <fullName evidence="1">Uncharacterized protein</fullName>
    </submittedName>
</protein>
<evidence type="ECO:0000313" key="2">
    <source>
        <dbReference type="Proteomes" id="UP000641137"/>
    </source>
</evidence>
<comment type="caution">
    <text evidence="1">The sequence shown here is derived from an EMBL/GenBank/DDBJ whole genome shotgun (WGS) entry which is preliminary data.</text>
</comment>
<reference evidence="1" key="2">
    <citation type="submission" date="2020-09" db="EMBL/GenBank/DDBJ databases">
        <authorList>
            <person name="Sun Q."/>
            <person name="Kim S."/>
        </authorList>
    </citation>
    <scope>NUCLEOTIDE SEQUENCE</scope>
    <source>
        <strain evidence="1">KCTC 42097</strain>
    </source>
</reference>
<dbReference type="AlphaFoldDB" id="A0A8J3DRJ9"/>
<keyword evidence="2" id="KW-1185">Reference proteome</keyword>
<accession>A0A8J3DRJ9</accession>
<sequence>MMEGTSCPGIIKVAADHGAAAIMVAATDHGARDRVAVVVADRKAALRISMTFFVAARTVFAASYRQAV</sequence>
<name>A0A8J3DRJ9_9HYPH</name>
<evidence type="ECO:0000313" key="1">
    <source>
        <dbReference type="EMBL" id="GHC75361.1"/>
    </source>
</evidence>
<reference evidence="1" key="1">
    <citation type="journal article" date="2014" name="Int. J. Syst. Evol. Microbiol.">
        <title>Complete genome sequence of Corynebacterium casei LMG S-19264T (=DSM 44701T), isolated from a smear-ripened cheese.</title>
        <authorList>
            <consortium name="US DOE Joint Genome Institute (JGI-PGF)"/>
            <person name="Walter F."/>
            <person name="Albersmeier A."/>
            <person name="Kalinowski J."/>
            <person name="Ruckert C."/>
        </authorList>
    </citation>
    <scope>NUCLEOTIDE SEQUENCE</scope>
    <source>
        <strain evidence="1">KCTC 42097</strain>
    </source>
</reference>
<proteinExistence type="predicted"/>
<dbReference type="Proteomes" id="UP000641137">
    <property type="component" value="Unassembled WGS sequence"/>
</dbReference>
<gene>
    <name evidence="1" type="ORF">GCM10010136_25120</name>
</gene>
<organism evidence="1 2">
    <name type="scientific">Limoniibacter endophyticus</name>
    <dbReference type="NCBI Taxonomy" id="1565040"/>
    <lineage>
        <taxon>Bacteria</taxon>
        <taxon>Pseudomonadati</taxon>
        <taxon>Pseudomonadota</taxon>
        <taxon>Alphaproteobacteria</taxon>
        <taxon>Hyphomicrobiales</taxon>
        <taxon>Bartonellaceae</taxon>
        <taxon>Limoniibacter</taxon>
    </lineage>
</organism>